<feature type="region of interest" description="Disordered" evidence="1">
    <location>
        <begin position="463"/>
        <end position="492"/>
    </location>
</feature>
<evidence type="ECO:0000313" key="3">
    <source>
        <dbReference type="EMBL" id="OAM77693.1"/>
    </source>
</evidence>
<feature type="domain" description="Tape measure protein N-terminal" evidence="2">
    <location>
        <begin position="77"/>
        <end position="266"/>
    </location>
</feature>
<dbReference type="Proteomes" id="UP000078389">
    <property type="component" value="Unassembled WGS sequence"/>
</dbReference>
<organism evidence="3 4">
    <name type="scientific">Devosia elaeis</name>
    <dbReference type="NCBI Taxonomy" id="1770058"/>
    <lineage>
        <taxon>Bacteria</taxon>
        <taxon>Pseudomonadati</taxon>
        <taxon>Pseudomonadota</taxon>
        <taxon>Alphaproteobacteria</taxon>
        <taxon>Hyphomicrobiales</taxon>
        <taxon>Devosiaceae</taxon>
        <taxon>Devosia</taxon>
    </lineage>
</organism>
<evidence type="ECO:0000259" key="2">
    <source>
        <dbReference type="Pfam" id="PF20155"/>
    </source>
</evidence>
<dbReference type="EMBL" id="LVVY01000079">
    <property type="protein sequence ID" value="OAM77693.1"/>
    <property type="molecule type" value="Genomic_DNA"/>
</dbReference>
<accession>A0A178HY04</accession>
<sequence length="753" mass="80308">MATDIERLIVSLEASTTKYERALMKANGETEKRVRDMQRRFDGLSATASRMESRIVGSFGTIGRAFGVMGVALTTTSIISMTSAWTDLNSRVQLAAGSMERGTAVMSRLSEMARRTYSSLEQTAEGYLQNQQALSALGYSTQQQLDLVETLNNSLVISAVRGQRAQSVMDAWSKAMASGSLRGDNLNTIIQSGGRLSKALADSMGVSVNELRRMGEEGRITTDVMFGVTSQLETLRLEADSMPATVSDGFVLLRDAVMQFVGEADKAVGSSSALAEALISISDAIKEAPESHDFDRFFKFLGDGLAEFLEEGAREIEFISNVVDALSEKDPADVFVKLNEAMGGNIRTAEEYELALADAEQALANFAVNTRGRFGEADAAVQDLFAQMLRGRGTVELATAAVEELAKVNPDFAALKDGVLGMIETFFAFRDAAVEARTAAANITTDIGYMPTMRQMNRIFGPDLSDDGAPGGPIKPPVRPTGGRGGQSPAQRYGDSIEQFQRRIDMLKQETALTAALNPLINDYGYAKERLKAIQELENAAIRAGISLGAEQRAQIESLADAYATATADAARLAEAQNLIKQSADEMAKAGRQALDTIIDGFLEGKSAGEIFNSVLKDLARNLLNMGLNLIGGGMQTGGFNPLGFLGSLMGFASGTPNTGGRRGEPRGIVHGQEAVIPLPNGGRVPVDLRLPSIPSAPAASGGEITVTGSFEVINGNLVPVVSQISGRVAGQQIKQNNKQLPALMRDANQRMG</sequence>
<evidence type="ECO:0000313" key="4">
    <source>
        <dbReference type="Proteomes" id="UP000078389"/>
    </source>
</evidence>
<evidence type="ECO:0000256" key="1">
    <source>
        <dbReference type="SAM" id="MobiDB-lite"/>
    </source>
</evidence>
<comment type="caution">
    <text evidence="3">The sequence shown here is derived from an EMBL/GenBank/DDBJ whole genome shotgun (WGS) entry which is preliminary data.</text>
</comment>
<dbReference type="STRING" id="1770058.A3840_08665"/>
<proteinExistence type="predicted"/>
<gene>
    <name evidence="3" type="ORF">A3840_08665</name>
</gene>
<dbReference type="AlphaFoldDB" id="A0A178HY04"/>
<dbReference type="OrthoDB" id="38641at2"/>
<dbReference type="Pfam" id="PF20155">
    <property type="entry name" value="TMP_3"/>
    <property type="match status" value="1"/>
</dbReference>
<protein>
    <recommendedName>
        <fullName evidence="2">Tape measure protein N-terminal domain-containing protein</fullName>
    </recommendedName>
</protein>
<keyword evidence="4" id="KW-1185">Reference proteome</keyword>
<dbReference type="NCBIfam" id="TIGR02675">
    <property type="entry name" value="tape_meas_nterm"/>
    <property type="match status" value="1"/>
</dbReference>
<dbReference type="InterPro" id="IPR013491">
    <property type="entry name" value="Tape_meas_N"/>
</dbReference>
<name>A0A178HY04_9HYPH</name>
<dbReference type="RefSeq" id="WP_067454920.1">
    <property type="nucleotide sequence ID" value="NZ_LVVY01000079.1"/>
</dbReference>
<reference evidence="3 4" key="1">
    <citation type="submission" date="2016-03" db="EMBL/GenBank/DDBJ databases">
        <title>Genome sequencing of Devosia sp. S37.</title>
        <authorList>
            <person name="Mohd Nor M."/>
        </authorList>
    </citation>
    <scope>NUCLEOTIDE SEQUENCE [LARGE SCALE GENOMIC DNA]</scope>
    <source>
        <strain evidence="3 4">S37</strain>
    </source>
</reference>